<gene>
    <name evidence="2" type="ORF">B0H63DRAFT_316345</name>
</gene>
<dbReference type="InterPro" id="IPR007325">
    <property type="entry name" value="KFase/CYL"/>
</dbReference>
<dbReference type="PANTHER" id="PTHR34861">
    <property type="match status" value="1"/>
</dbReference>
<comment type="similarity">
    <text evidence="1">Belongs to the Cyclase 1 superfamily.</text>
</comment>
<dbReference type="SUPFAM" id="SSF102198">
    <property type="entry name" value="Putative cyclase"/>
    <property type="match status" value="1"/>
</dbReference>
<dbReference type="InterPro" id="IPR037175">
    <property type="entry name" value="KFase_sf"/>
</dbReference>
<dbReference type="GO" id="GO:0019441">
    <property type="term" value="P:L-tryptophan catabolic process to kynurenine"/>
    <property type="evidence" value="ECO:0007669"/>
    <property type="project" value="InterPro"/>
</dbReference>
<organism evidence="2 3">
    <name type="scientific">Podospora didyma</name>
    <dbReference type="NCBI Taxonomy" id="330526"/>
    <lineage>
        <taxon>Eukaryota</taxon>
        <taxon>Fungi</taxon>
        <taxon>Dikarya</taxon>
        <taxon>Ascomycota</taxon>
        <taxon>Pezizomycotina</taxon>
        <taxon>Sordariomycetes</taxon>
        <taxon>Sordariomycetidae</taxon>
        <taxon>Sordariales</taxon>
        <taxon>Podosporaceae</taxon>
        <taxon>Podospora</taxon>
    </lineage>
</organism>
<dbReference type="Gene3D" id="3.50.30.50">
    <property type="entry name" value="Putative cyclase"/>
    <property type="match status" value="1"/>
</dbReference>
<evidence type="ECO:0000313" key="3">
    <source>
        <dbReference type="Proteomes" id="UP001285441"/>
    </source>
</evidence>
<dbReference type="EMBL" id="JAULSW010000009">
    <property type="protein sequence ID" value="KAK3370468.1"/>
    <property type="molecule type" value="Genomic_DNA"/>
</dbReference>
<evidence type="ECO:0000313" key="2">
    <source>
        <dbReference type="EMBL" id="KAK3370468.1"/>
    </source>
</evidence>
<keyword evidence="3" id="KW-1185">Reference proteome</keyword>
<dbReference type="AlphaFoldDB" id="A0AAE0N520"/>
<accession>A0AAE0N520</accession>
<protein>
    <submittedName>
        <fullName evidence="2">Cyclase-domain-containing protein</fullName>
    </submittedName>
</protein>
<proteinExistence type="inferred from homology"/>
<sequence length="344" mass="37527">MSPSSVPDFDDLPKVEGQPQGCAWGIFDKDGQKDVLGTLNFLTPPIVAAAAAEVKDGISVSLNWPLNGIKFPFPFRKSPVHRVKTLREGGMEMEGFDDELDFNTQFSSQWDSLCHVTHHTSGLTYNGAKPTKETLDVQSTPDNPLPTIDHWHARGCLVGRGVLIDFQRYIDETTPEGTPPYHPLDGYRITVADIETIAKRQGVEFKPGDILLVRTGYTEMLAAPTAADFAKFAAQTLSGVHGTEETARWIWNRRISAVAGDAHAFEAIPAVNPDGTAPANPKSAPLVLHPYLLNHFGMSIGELWDLKALGEYCKKTGRYSFLLTSAPLNHPGLVASPPNAIAIF</sequence>
<reference evidence="2" key="2">
    <citation type="submission" date="2023-06" db="EMBL/GenBank/DDBJ databases">
        <authorList>
            <consortium name="Lawrence Berkeley National Laboratory"/>
            <person name="Haridas S."/>
            <person name="Hensen N."/>
            <person name="Bonometti L."/>
            <person name="Westerberg I."/>
            <person name="Brannstrom I.O."/>
            <person name="Guillou S."/>
            <person name="Cros-Aarteil S."/>
            <person name="Calhoun S."/>
            <person name="Kuo A."/>
            <person name="Mondo S."/>
            <person name="Pangilinan J."/>
            <person name="Riley R."/>
            <person name="LaButti K."/>
            <person name="Andreopoulos B."/>
            <person name="Lipzen A."/>
            <person name="Chen C."/>
            <person name="Yanf M."/>
            <person name="Daum C."/>
            <person name="Ng V."/>
            <person name="Clum A."/>
            <person name="Steindorff A."/>
            <person name="Ohm R."/>
            <person name="Martin F."/>
            <person name="Silar P."/>
            <person name="Natvig D."/>
            <person name="Lalanne C."/>
            <person name="Gautier V."/>
            <person name="Ament-velasquez S.L."/>
            <person name="Kruys A."/>
            <person name="Hutchinson M.I."/>
            <person name="Powell A.J."/>
            <person name="Barry K."/>
            <person name="Miller A.N."/>
            <person name="Grigoriev I.V."/>
            <person name="Debuchy R."/>
            <person name="Gladieux P."/>
            <person name="Thoren M.H."/>
            <person name="Johannesson H."/>
        </authorList>
    </citation>
    <scope>NUCLEOTIDE SEQUENCE</scope>
    <source>
        <strain evidence="2">CBS 232.78</strain>
    </source>
</reference>
<dbReference type="GO" id="GO:0004061">
    <property type="term" value="F:arylformamidase activity"/>
    <property type="evidence" value="ECO:0007669"/>
    <property type="project" value="InterPro"/>
</dbReference>
<evidence type="ECO:0000256" key="1">
    <source>
        <dbReference type="ARBA" id="ARBA00007865"/>
    </source>
</evidence>
<dbReference type="Pfam" id="PF04199">
    <property type="entry name" value="Cyclase"/>
    <property type="match status" value="1"/>
</dbReference>
<name>A0AAE0N520_9PEZI</name>
<dbReference type="PANTHER" id="PTHR34861:SF10">
    <property type="entry name" value="CYCLASE"/>
    <property type="match status" value="1"/>
</dbReference>
<comment type="caution">
    <text evidence="2">The sequence shown here is derived from an EMBL/GenBank/DDBJ whole genome shotgun (WGS) entry which is preliminary data.</text>
</comment>
<reference evidence="2" key="1">
    <citation type="journal article" date="2023" name="Mol. Phylogenet. Evol.">
        <title>Genome-scale phylogeny and comparative genomics of the fungal order Sordariales.</title>
        <authorList>
            <person name="Hensen N."/>
            <person name="Bonometti L."/>
            <person name="Westerberg I."/>
            <person name="Brannstrom I.O."/>
            <person name="Guillou S."/>
            <person name="Cros-Aarteil S."/>
            <person name="Calhoun S."/>
            <person name="Haridas S."/>
            <person name="Kuo A."/>
            <person name="Mondo S."/>
            <person name="Pangilinan J."/>
            <person name="Riley R."/>
            <person name="LaButti K."/>
            <person name="Andreopoulos B."/>
            <person name="Lipzen A."/>
            <person name="Chen C."/>
            <person name="Yan M."/>
            <person name="Daum C."/>
            <person name="Ng V."/>
            <person name="Clum A."/>
            <person name="Steindorff A."/>
            <person name="Ohm R.A."/>
            <person name="Martin F."/>
            <person name="Silar P."/>
            <person name="Natvig D.O."/>
            <person name="Lalanne C."/>
            <person name="Gautier V."/>
            <person name="Ament-Velasquez S.L."/>
            <person name="Kruys A."/>
            <person name="Hutchinson M.I."/>
            <person name="Powell A.J."/>
            <person name="Barry K."/>
            <person name="Miller A.N."/>
            <person name="Grigoriev I.V."/>
            <person name="Debuchy R."/>
            <person name="Gladieux P."/>
            <person name="Hiltunen Thoren M."/>
            <person name="Johannesson H."/>
        </authorList>
    </citation>
    <scope>NUCLEOTIDE SEQUENCE</scope>
    <source>
        <strain evidence="2">CBS 232.78</strain>
    </source>
</reference>
<dbReference type="Proteomes" id="UP001285441">
    <property type="component" value="Unassembled WGS sequence"/>
</dbReference>